<dbReference type="AlphaFoldDB" id="F4LU68"/>
<reference evidence="2" key="1">
    <citation type="journal article" date="2013" name="Genome Announc.">
        <title>First genome sequence of a syntrophic acetate-oxidizing bacterium, Tepidanaerobacter acetatoxydans strain Re1.</title>
        <authorList>
            <person name="Manzoor S."/>
            <person name="Bongcam-Rudloff E."/>
            <person name="Schnurer A."/>
            <person name="Muller B."/>
        </authorList>
    </citation>
    <scope>NUCLEOTIDE SEQUENCE [LARGE SCALE GENOMIC DNA]</scope>
    <source>
        <strain evidence="2">Re1</strain>
    </source>
</reference>
<evidence type="ECO:0000313" key="2">
    <source>
        <dbReference type="Proteomes" id="UP000010802"/>
    </source>
</evidence>
<name>F4LU68_TEPAE</name>
<dbReference type="STRING" id="1209989.TepRe1_1252"/>
<dbReference type="EMBL" id="HF563609">
    <property type="protein sequence ID" value="CCP26097.1"/>
    <property type="molecule type" value="Genomic_DNA"/>
</dbReference>
<proteinExistence type="predicted"/>
<accession>L0S2R2</accession>
<keyword evidence="2" id="KW-1185">Reference proteome</keyword>
<protein>
    <submittedName>
        <fullName evidence="1">Uncharacterized protein</fullName>
    </submittedName>
</protein>
<dbReference type="eggNOG" id="ENOG5032ZSJ">
    <property type="taxonomic scope" value="Bacteria"/>
</dbReference>
<dbReference type="PATRIC" id="fig|1209989.3.peg.1523"/>
<gene>
    <name evidence="1" type="ordered locus">TEPIRE1_1363</name>
</gene>
<accession>F4LU68</accession>
<dbReference type="KEGG" id="tep:TepRe1_1252"/>
<dbReference type="Proteomes" id="UP000010802">
    <property type="component" value="Chromosome"/>
</dbReference>
<dbReference type="KEGG" id="tae:TepiRe1_1363"/>
<organism evidence="1 2">
    <name type="scientific">Tepidanaerobacter acetatoxydans (strain DSM 21804 / JCM 16047 / Re1)</name>
    <dbReference type="NCBI Taxonomy" id="1209989"/>
    <lineage>
        <taxon>Bacteria</taxon>
        <taxon>Bacillati</taxon>
        <taxon>Bacillota</taxon>
        <taxon>Clostridia</taxon>
        <taxon>Thermosediminibacterales</taxon>
        <taxon>Tepidanaerobacteraceae</taxon>
        <taxon>Tepidanaerobacter</taxon>
    </lineage>
</organism>
<evidence type="ECO:0000313" key="1">
    <source>
        <dbReference type="EMBL" id="CCP26097.1"/>
    </source>
</evidence>
<dbReference type="OrthoDB" id="1798711at2"/>
<sequence>MIVCPLCQKGSIGKVGNNQYYCWECYVEFSIKEDKVIIYEVCDDGTLLVYDKEHNELLTTIGNLKR</sequence>
<dbReference type="HOGENOM" id="CLU_198029_1_0_9"/>